<dbReference type="GO" id="GO:0005634">
    <property type="term" value="C:nucleus"/>
    <property type="evidence" value="ECO:0007669"/>
    <property type="project" value="TreeGrafter"/>
</dbReference>
<dbReference type="GO" id="GO:0005615">
    <property type="term" value="C:extracellular space"/>
    <property type="evidence" value="ECO:0007669"/>
    <property type="project" value="TreeGrafter"/>
</dbReference>
<evidence type="ECO:0000256" key="3">
    <source>
        <dbReference type="ARBA" id="ARBA00022525"/>
    </source>
</evidence>
<comment type="similarity">
    <text evidence="2 8">Belongs to the clusterin family.</text>
</comment>
<dbReference type="SMART" id="SM00035">
    <property type="entry name" value="CLa"/>
    <property type="match status" value="1"/>
</dbReference>
<evidence type="ECO:0000259" key="12">
    <source>
        <dbReference type="SMART" id="SM00035"/>
    </source>
</evidence>
<dbReference type="InterPro" id="IPR016014">
    <property type="entry name" value="Clusterin_N"/>
</dbReference>
<dbReference type="SMART" id="SM00030">
    <property type="entry name" value="CLb"/>
    <property type="match status" value="1"/>
</dbReference>
<protein>
    <recommendedName>
        <fullName evidence="8">Clusterin</fullName>
    </recommendedName>
</protein>
<feature type="domain" description="Clusterin C-terminal" evidence="12">
    <location>
        <begin position="173"/>
        <end position="392"/>
    </location>
</feature>
<organism evidence="13 14">
    <name type="scientific">Pelobates cultripes</name>
    <name type="common">Western spadefoot toad</name>
    <dbReference type="NCBI Taxonomy" id="61616"/>
    <lineage>
        <taxon>Eukaryota</taxon>
        <taxon>Metazoa</taxon>
        <taxon>Chordata</taxon>
        <taxon>Craniata</taxon>
        <taxon>Vertebrata</taxon>
        <taxon>Euteleostomi</taxon>
        <taxon>Amphibia</taxon>
        <taxon>Batrachia</taxon>
        <taxon>Anura</taxon>
        <taxon>Pelobatoidea</taxon>
        <taxon>Pelobatidae</taxon>
        <taxon>Pelobates</taxon>
    </lineage>
</organism>
<dbReference type="GO" id="GO:0051787">
    <property type="term" value="F:misfolded protein binding"/>
    <property type="evidence" value="ECO:0007669"/>
    <property type="project" value="TreeGrafter"/>
</dbReference>
<keyword evidence="3" id="KW-0964">Secreted</keyword>
<evidence type="ECO:0000256" key="1">
    <source>
        <dbReference type="ARBA" id="ARBA00004613"/>
    </source>
</evidence>
<feature type="domain" description="Clusterin N-terminal" evidence="11">
    <location>
        <begin position="36"/>
        <end position="240"/>
    </location>
</feature>
<accession>A0AAD1W556</accession>
<evidence type="ECO:0000256" key="6">
    <source>
        <dbReference type="ARBA" id="ARBA00023157"/>
    </source>
</evidence>
<dbReference type="InterPro" id="IPR016015">
    <property type="entry name" value="Clusterin_C"/>
</dbReference>
<keyword evidence="5 9" id="KW-0175">Coiled coil</keyword>
<dbReference type="PANTHER" id="PTHR10970:SF2">
    <property type="entry name" value="CLUSTERIN-LIKE PROTEIN 1"/>
    <property type="match status" value="1"/>
</dbReference>
<keyword evidence="14" id="KW-1185">Reference proteome</keyword>
<evidence type="ECO:0000256" key="2">
    <source>
        <dbReference type="ARBA" id="ARBA00010069"/>
    </source>
</evidence>
<evidence type="ECO:0000256" key="5">
    <source>
        <dbReference type="ARBA" id="ARBA00023054"/>
    </source>
</evidence>
<keyword evidence="7" id="KW-0325">Glycoprotein</keyword>
<keyword evidence="6" id="KW-1015">Disulfide bond</keyword>
<name>A0AAD1W556_PELCU</name>
<evidence type="ECO:0000256" key="4">
    <source>
        <dbReference type="ARBA" id="ARBA00022729"/>
    </source>
</evidence>
<dbReference type="Pfam" id="PF01093">
    <property type="entry name" value="Clusterin"/>
    <property type="match status" value="2"/>
</dbReference>
<evidence type="ECO:0000256" key="8">
    <source>
        <dbReference type="RuleBase" id="RU000629"/>
    </source>
</evidence>
<feature type="chain" id="PRO_5041911531" description="Clusterin" evidence="10">
    <location>
        <begin position="30"/>
        <end position="395"/>
    </location>
</feature>
<dbReference type="Proteomes" id="UP001295444">
    <property type="component" value="Chromosome 04"/>
</dbReference>
<gene>
    <name evidence="13" type="ORF">PECUL_23A013357</name>
</gene>
<evidence type="ECO:0000259" key="11">
    <source>
        <dbReference type="SMART" id="SM00030"/>
    </source>
</evidence>
<dbReference type="EMBL" id="OW240915">
    <property type="protein sequence ID" value="CAH2284899.1"/>
    <property type="molecule type" value="Genomic_DNA"/>
</dbReference>
<dbReference type="AlphaFoldDB" id="A0AAD1W556"/>
<dbReference type="PANTHER" id="PTHR10970">
    <property type="entry name" value="CLUSTERIN"/>
    <property type="match status" value="1"/>
</dbReference>
<keyword evidence="4 10" id="KW-0732">Signal</keyword>
<evidence type="ECO:0000256" key="9">
    <source>
        <dbReference type="SAM" id="Coils"/>
    </source>
</evidence>
<reference evidence="13" key="1">
    <citation type="submission" date="2022-03" db="EMBL/GenBank/DDBJ databases">
        <authorList>
            <person name="Alioto T."/>
            <person name="Alioto T."/>
            <person name="Gomez Garrido J."/>
        </authorList>
    </citation>
    <scope>NUCLEOTIDE SEQUENCE</scope>
</reference>
<proteinExistence type="inferred from homology"/>
<sequence>MCFLLFARRNMKLFILLLTSLLWLNYIQTAPTSEEHNRIDSKKLKVLSKIGEEYVEHEIKIALQGIRQMKKVMEANEVKHENILKSLRKTAEEKEEAETLYEDVNQRLNLAETQCKDLMKTSWETCKACLEKSCLKFYIITCSQVGLQAFATKNMFMGDVKIPDDEAPNTGPKSPEIMSHWNISGWVQSFCNFSQAVFEGVTDVVLKIYQDFTRESKGPFTQLDESASHYDDLMSDKMVCKELQNSTGCLQFQERCQLCYDTFTKDCPDVMELLVKSEAAYKLVNMSEQQYGDLVQLVQQHTEDTVDTVTRMKERFGWVAEHTNLTYGSDHIFSIDKVSSSPSIEYPAINETFVDVNVLSAPTFTIKVPASIDVESPQFMQYVAEKALERYKKNF</sequence>
<evidence type="ECO:0000256" key="7">
    <source>
        <dbReference type="ARBA" id="ARBA00023180"/>
    </source>
</evidence>
<comment type="subcellular location">
    <subcellularLocation>
        <location evidence="1">Secreted</location>
    </subcellularLocation>
</comment>
<evidence type="ECO:0000313" key="13">
    <source>
        <dbReference type="EMBL" id="CAH2284899.1"/>
    </source>
</evidence>
<evidence type="ECO:0000256" key="10">
    <source>
        <dbReference type="SAM" id="SignalP"/>
    </source>
</evidence>
<feature type="coiled-coil region" evidence="9">
    <location>
        <begin position="77"/>
        <end position="121"/>
    </location>
</feature>
<dbReference type="InterPro" id="IPR000753">
    <property type="entry name" value="Clusterin-like"/>
</dbReference>
<feature type="signal peptide" evidence="10">
    <location>
        <begin position="1"/>
        <end position="29"/>
    </location>
</feature>
<evidence type="ECO:0000313" key="14">
    <source>
        <dbReference type="Proteomes" id="UP001295444"/>
    </source>
</evidence>